<dbReference type="AlphaFoldDB" id="A0A815RQ25"/>
<protein>
    <submittedName>
        <fullName evidence="1">Uncharacterized protein</fullName>
    </submittedName>
</protein>
<dbReference type="Proteomes" id="UP000681722">
    <property type="component" value="Unassembled WGS sequence"/>
</dbReference>
<keyword evidence="3" id="KW-1185">Reference proteome</keyword>
<evidence type="ECO:0000313" key="1">
    <source>
        <dbReference type="EMBL" id="CAF1479783.1"/>
    </source>
</evidence>
<dbReference type="EMBL" id="CAJNOQ010021047">
    <property type="protein sequence ID" value="CAF1479783.1"/>
    <property type="molecule type" value="Genomic_DNA"/>
</dbReference>
<evidence type="ECO:0000313" key="3">
    <source>
        <dbReference type="Proteomes" id="UP000663829"/>
    </source>
</evidence>
<evidence type="ECO:0000313" key="2">
    <source>
        <dbReference type="EMBL" id="CAF4345129.1"/>
    </source>
</evidence>
<sequence length="72" mass="7914">TGHSSSDAGGSLPECSIGDIKYDTSNIKLLKNQPGKYPLVDNPRVNTVKPSACWTRFALPAVKDENHRKIYI</sequence>
<reference evidence="1" key="1">
    <citation type="submission" date="2021-02" db="EMBL/GenBank/DDBJ databases">
        <authorList>
            <person name="Nowell W R."/>
        </authorList>
    </citation>
    <scope>NUCLEOTIDE SEQUENCE</scope>
</reference>
<comment type="caution">
    <text evidence="1">The sequence shown here is derived from an EMBL/GenBank/DDBJ whole genome shotgun (WGS) entry which is preliminary data.</text>
</comment>
<organism evidence="1 3">
    <name type="scientific">Didymodactylos carnosus</name>
    <dbReference type="NCBI Taxonomy" id="1234261"/>
    <lineage>
        <taxon>Eukaryota</taxon>
        <taxon>Metazoa</taxon>
        <taxon>Spiralia</taxon>
        <taxon>Gnathifera</taxon>
        <taxon>Rotifera</taxon>
        <taxon>Eurotatoria</taxon>
        <taxon>Bdelloidea</taxon>
        <taxon>Philodinida</taxon>
        <taxon>Philodinidae</taxon>
        <taxon>Didymodactylos</taxon>
    </lineage>
</organism>
<dbReference type="Proteomes" id="UP000663829">
    <property type="component" value="Unassembled WGS sequence"/>
</dbReference>
<accession>A0A815RQ25</accession>
<proteinExistence type="predicted"/>
<name>A0A815RQ25_9BILA</name>
<feature type="non-terminal residue" evidence="1">
    <location>
        <position position="1"/>
    </location>
</feature>
<dbReference type="EMBL" id="CAJOBC010086522">
    <property type="protein sequence ID" value="CAF4345129.1"/>
    <property type="molecule type" value="Genomic_DNA"/>
</dbReference>
<dbReference type="OrthoDB" id="10061946at2759"/>
<gene>
    <name evidence="1" type="ORF">GPM918_LOCUS35792</name>
    <name evidence="2" type="ORF">SRO942_LOCUS36515</name>
</gene>